<protein>
    <submittedName>
        <fullName evidence="2">Uncharacterized protein</fullName>
    </submittedName>
</protein>
<feature type="compositionally biased region" description="Basic and acidic residues" evidence="1">
    <location>
        <begin position="26"/>
        <end position="52"/>
    </location>
</feature>
<feature type="compositionally biased region" description="Basic and acidic residues" evidence="1">
    <location>
        <begin position="1"/>
        <end position="13"/>
    </location>
</feature>
<dbReference type="AlphaFoldDB" id="A0A977KUH1"/>
<gene>
    <name evidence="2" type="ORF">KA717_31425</name>
</gene>
<feature type="region of interest" description="Disordered" evidence="1">
    <location>
        <begin position="1"/>
        <end position="113"/>
    </location>
</feature>
<proteinExistence type="predicted"/>
<organism evidence="2">
    <name type="scientific">Woronichinia naegeliana WA131</name>
    <dbReference type="NCBI Taxonomy" id="2824559"/>
    <lineage>
        <taxon>Bacteria</taxon>
        <taxon>Bacillati</taxon>
        <taxon>Cyanobacteriota</taxon>
        <taxon>Cyanophyceae</taxon>
        <taxon>Synechococcales</taxon>
        <taxon>Coelosphaeriaceae</taxon>
        <taxon>Woronichinia</taxon>
    </lineage>
</organism>
<name>A0A977KUH1_9CYAN</name>
<accession>A0A977KUH1</accession>
<evidence type="ECO:0000313" key="2">
    <source>
        <dbReference type="EMBL" id="UXE60127.1"/>
    </source>
</evidence>
<reference evidence="2" key="1">
    <citation type="submission" date="2021-04" db="EMBL/GenBank/DDBJ databases">
        <title>Genome sequence of Woronichinia naegeliana from Washington state freshwater lake bloom.</title>
        <authorList>
            <person name="Dreher T.W."/>
        </authorList>
    </citation>
    <scope>NUCLEOTIDE SEQUENCE</scope>
    <source>
        <strain evidence="2">WA131</strain>
    </source>
</reference>
<dbReference type="KEGG" id="wna:KA717_31425"/>
<dbReference type="Proteomes" id="UP001065613">
    <property type="component" value="Chromosome"/>
</dbReference>
<sequence>MVERPIKKSDRPANSDTSNGTPPQPSREERQDRSARGRDKGKGKKGSREDKTPQIVNPALARPPKPGKAKAPIVLPEAETTEILSETEATEVVPDAESTEVLSEVETTDPTIE</sequence>
<evidence type="ECO:0000256" key="1">
    <source>
        <dbReference type="SAM" id="MobiDB-lite"/>
    </source>
</evidence>
<dbReference type="EMBL" id="CP073041">
    <property type="protein sequence ID" value="UXE60127.1"/>
    <property type="molecule type" value="Genomic_DNA"/>
</dbReference>